<dbReference type="AlphaFoldDB" id="A0A449D9F1"/>
<feature type="compositionally biased region" description="Basic and acidic residues" evidence="1">
    <location>
        <begin position="291"/>
        <end position="306"/>
    </location>
</feature>
<evidence type="ECO:0000313" key="6">
    <source>
        <dbReference type="Proteomes" id="UP000595374"/>
    </source>
</evidence>
<evidence type="ECO:0000313" key="5">
    <source>
        <dbReference type="Proteomes" id="UP000386281"/>
    </source>
</evidence>
<dbReference type="InterPro" id="IPR021235">
    <property type="entry name" value="DUF2637"/>
</dbReference>
<dbReference type="Pfam" id="PF13384">
    <property type="entry name" value="HTH_23"/>
    <property type="match status" value="1"/>
</dbReference>
<dbReference type="SUPFAM" id="SSF46689">
    <property type="entry name" value="Homeodomain-like"/>
    <property type="match status" value="1"/>
</dbReference>
<sequence>MSTRAGRRWAVVAAASGTVLIGAGAFWLSFVALADLAVRSGIVAGQAWIWPLLVDGLIVVATVAVVALDGHRAAWYPWTLLIAGAGMSVTANAAHALVTAEASVPGVLAATVAAVPPLVLLASTHLTVVLTRPATPTEQAPVQEAAVLSADPSAQTGDAQRLALPERSAPAVDAEPEAPTGRPPRPATDSIPAVPTGPEPEPAHEPTTEPPAPPEPDTSDEASTRPAPAQDARPAPVSRAAGSVPDRRARAAALREAGWSNKQIARELGVHASTVGRWFPRPTGSSGESETPMKEDKEKDHEPERA</sequence>
<dbReference type="InterPro" id="IPR009057">
    <property type="entry name" value="Homeodomain-like_sf"/>
</dbReference>
<dbReference type="Proteomes" id="UP000386281">
    <property type="component" value="Unassembled WGS sequence"/>
</dbReference>
<organism evidence="4 5">
    <name type="scientific">Brevibacterium casei</name>
    <dbReference type="NCBI Taxonomy" id="33889"/>
    <lineage>
        <taxon>Bacteria</taxon>
        <taxon>Bacillati</taxon>
        <taxon>Actinomycetota</taxon>
        <taxon>Actinomycetes</taxon>
        <taxon>Micrococcales</taxon>
        <taxon>Brevibacteriaceae</taxon>
        <taxon>Brevibacterium</taxon>
    </lineage>
</organism>
<evidence type="ECO:0000256" key="2">
    <source>
        <dbReference type="SAM" id="Phobius"/>
    </source>
</evidence>
<feature type="transmembrane region" description="Helical" evidence="2">
    <location>
        <begin position="9"/>
        <end position="28"/>
    </location>
</feature>
<reference evidence="4 5" key="1">
    <citation type="submission" date="2019-02" db="EMBL/GenBank/DDBJ databases">
        <authorList>
            <consortium name="Pathogen Informatics"/>
        </authorList>
    </citation>
    <scope>NUCLEOTIDE SEQUENCE [LARGE SCALE GENOMIC DNA]</scope>
    <source>
        <strain evidence="4 5">3012STDY7078520</strain>
    </source>
</reference>
<accession>A0A449D9F1</accession>
<evidence type="ECO:0000256" key="1">
    <source>
        <dbReference type="SAM" id="MobiDB-lite"/>
    </source>
</evidence>
<name>A0A449D9F1_9MICO</name>
<keyword evidence="2" id="KW-0472">Membrane</keyword>
<dbReference type="Gene3D" id="1.10.10.60">
    <property type="entry name" value="Homeodomain-like"/>
    <property type="match status" value="1"/>
</dbReference>
<keyword evidence="2" id="KW-0812">Transmembrane</keyword>
<dbReference type="EMBL" id="CAACXN010000015">
    <property type="protein sequence ID" value="VEW14185.1"/>
    <property type="molecule type" value="Genomic_DNA"/>
</dbReference>
<dbReference type="RefSeq" id="WP_190247067.1">
    <property type="nucleotide sequence ID" value="NZ_CAACXN010000015.1"/>
</dbReference>
<evidence type="ECO:0000313" key="3">
    <source>
        <dbReference type="EMBL" id="QQB14260.1"/>
    </source>
</evidence>
<reference evidence="3 6" key="2">
    <citation type="submission" date="2020-12" db="EMBL/GenBank/DDBJ databases">
        <title>FDA dAtabase for Regulatory Grade micrObial Sequences (FDA-ARGOS): Supporting development and validation of Infectious Disease Dx tests.</title>
        <authorList>
            <person name="Sproer C."/>
            <person name="Gronow S."/>
            <person name="Severitt S."/>
            <person name="Schroder I."/>
            <person name="Tallon L."/>
            <person name="Sadzewicz L."/>
            <person name="Zhao X."/>
            <person name="Boylan J."/>
            <person name="Ott S."/>
            <person name="Bowen H."/>
            <person name="Vavikolanu K."/>
            <person name="Mehta A."/>
            <person name="Aluvathingal J."/>
            <person name="Nadendla S."/>
            <person name="Lowell S."/>
            <person name="Myers T."/>
            <person name="Yan Y."/>
            <person name="Sichtig H."/>
        </authorList>
    </citation>
    <scope>NUCLEOTIDE SEQUENCE [LARGE SCALE GENOMIC DNA]</scope>
    <source>
        <strain evidence="3 6">FDAARGOS_990</strain>
    </source>
</reference>
<protein>
    <submittedName>
        <fullName evidence="3">DUF2637 domain-containing protein</fullName>
    </submittedName>
    <submittedName>
        <fullName evidence="4">Protein of uncharacterized function (DUF2637)</fullName>
    </submittedName>
</protein>
<feature type="transmembrane region" description="Helical" evidence="2">
    <location>
        <begin position="104"/>
        <end position="122"/>
    </location>
</feature>
<feature type="region of interest" description="Disordered" evidence="1">
    <location>
        <begin position="166"/>
        <end position="306"/>
    </location>
</feature>
<keyword evidence="2" id="KW-1133">Transmembrane helix</keyword>
<feature type="transmembrane region" description="Helical" evidence="2">
    <location>
        <begin position="48"/>
        <end position="68"/>
    </location>
</feature>
<feature type="compositionally biased region" description="Low complexity" evidence="1">
    <location>
        <begin position="225"/>
        <end position="236"/>
    </location>
</feature>
<feature type="transmembrane region" description="Helical" evidence="2">
    <location>
        <begin position="75"/>
        <end position="98"/>
    </location>
</feature>
<gene>
    <name evidence="3" type="ORF">I6H47_16170</name>
    <name evidence="4" type="ORF">NCTC12391_02344</name>
</gene>
<dbReference type="EMBL" id="CP065989">
    <property type="protein sequence ID" value="QQB14260.1"/>
    <property type="molecule type" value="Genomic_DNA"/>
</dbReference>
<dbReference type="Proteomes" id="UP000595374">
    <property type="component" value="Chromosome"/>
</dbReference>
<proteinExistence type="predicted"/>
<evidence type="ECO:0000313" key="4">
    <source>
        <dbReference type="EMBL" id="VEW14185.1"/>
    </source>
</evidence>
<dbReference type="Pfam" id="PF10935">
    <property type="entry name" value="DUF2637"/>
    <property type="match status" value="1"/>
</dbReference>